<protein>
    <submittedName>
        <fullName evidence="1">General transcription factor II-I repeat domain-containing protein</fullName>
    </submittedName>
</protein>
<proteinExistence type="predicted"/>
<dbReference type="EMBL" id="KK107209">
    <property type="protein sequence ID" value="EZA55352.1"/>
    <property type="molecule type" value="Genomic_DNA"/>
</dbReference>
<organism evidence="1 2">
    <name type="scientific">Ooceraea biroi</name>
    <name type="common">Clonal raider ant</name>
    <name type="synonym">Cerapachys biroi</name>
    <dbReference type="NCBI Taxonomy" id="2015173"/>
    <lineage>
        <taxon>Eukaryota</taxon>
        <taxon>Metazoa</taxon>
        <taxon>Ecdysozoa</taxon>
        <taxon>Arthropoda</taxon>
        <taxon>Hexapoda</taxon>
        <taxon>Insecta</taxon>
        <taxon>Pterygota</taxon>
        <taxon>Neoptera</taxon>
        <taxon>Endopterygota</taxon>
        <taxon>Hymenoptera</taxon>
        <taxon>Apocrita</taxon>
        <taxon>Aculeata</taxon>
        <taxon>Formicoidea</taxon>
        <taxon>Formicidae</taxon>
        <taxon>Dorylinae</taxon>
        <taxon>Ooceraea</taxon>
    </lineage>
</organism>
<dbReference type="PANTHER" id="PTHR45913:SF5">
    <property type="entry name" value="GENERAL TRANSCRIPTION FACTOR II-I REPEAT DOMAIN-CONTAINING PROTEIN 2A-LIKE PROTEIN"/>
    <property type="match status" value="1"/>
</dbReference>
<reference evidence="1 2" key="1">
    <citation type="journal article" date="2014" name="Curr. Biol.">
        <title>The genome of the clonal raider ant Cerapachys biroi.</title>
        <authorList>
            <person name="Oxley P.R."/>
            <person name="Ji L."/>
            <person name="Fetter-Pruneda I."/>
            <person name="McKenzie S.K."/>
            <person name="Li C."/>
            <person name="Hu H."/>
            <person name="Zhang G."/>
            <person name="Kronauer D.J."/>
        </authorList>
    </citation>
    <scope>NUCLEOTIDE SEQUENCE [LARGE SCALE GENOMIC DNA]</scope>
</reference>
<dbReference type="SUPFAM" id="SSF53098">
    <property type="entry name" value="Ribonuclease H-like"/>
    <property type="match status" value="1"/>
</dbReference>
<dbReference type="OMA" id="KEQNECA"/>
<keyword evidence="2" id="KW-1185">Reference proteome</keyword>
<accession>A0A026WH11</accession>
<dbReference type="AlphaFoldDB" id="A0A026WH11"/>
<name>A0A026WH11_OOCBI</name>
<dbReference type="PANTHER" id="PTHR45913">
    <property type="entry name" value="EPM2A-INTERACTING PROTEIN 1"/>
    <property type="match status" value="1"/>
</dbReference>
<dbReference type="STRING" id="2015173.A0A026WH11"/>
<gene>
    <name evidence="1" type="ORF">X777_04805</name>
</gene>
<evidence type="ECO:0000313" key="2">
    <source>
        <dbReference type="Proteomes" id="UP000053097"/>
    </source>
</evidence>
<dbReference type="InterPro" id="IPR012337">
    <property type="entry name" value="RNaseH-like_sf"/>
</dbReference>
<sequence>MKLKLFTSQLKSGDLSQFPHLKEQNECAEDNSNFTKYIEKIRLLQESFEIRFRDFSKEDCIVAFINSFSLSEQKIIKMPNIQTELIDLKTNLLLNMKFNELSSVPNASDVINFWRSLPCEHFPELRKFSQRYICRFGTTYRCEQAFSAMKMIKSNGDEVAIN</sequence>
<dbReference type="Proteomes" id="UP000053097">
    <property type="component" value="Unassembled WGS sequence"/>
</dbReference>
<evidence type="ECO:0000313" key="1">
    <source>
        <dbReference type="EMBL" id="EZA55352.1"/>
    </source>
</evidence>